<feature type="compositionally biased region" description="Low complexity" evidence="1">
    <location>
        <begin position="26"/>
        <end position="42"/>
    </location>
</feature>
<evidence type="ECO:0000313" key="2">
    <source>
        <dbReference type="EMBL" id="GAT44558.1"/>
    </source>
</evidence>
<gene>
    <name evidence="2" type="ORF">MCHLO_02173</name>
</gene>
<name>A0ABQ0L068_MYCCL</name>
<feature type="region of interest" description="Disordered" evidence="1">
    <location>
        <begin position="21"/>
        <end position="42"/>
    </location>
</feature>
<dbReference type="Proteomes" id="UP000815677">
    <property type="component" value="Unassembled WGS sequence"/>
</dbReference>
<reference evidence="2" key="1">
    <citation type="submission" date="2014-09" db="EMBL/GenBank/DDBJ databases">
        <title>Genome sequence of the luminous mushroom Mycena chlorophos for searching fungal bioluminescence genes.</title>
        <authorList>
            <person name="Tanaka Y."/>
            <person name="Kasuga D."/>
            <person name="Oba Y."/>
            <person name="Hase S."/>
            <person name="Sato K."/>
            <person name="Oba Y."/>
            <person name="Sakakibara Y."/>
        </authorList>
    </citation>
    <scope>NUCLEOTIDE SEQUENCE</scope>
</reference>
<evidence type="ECO:0000313" key="3">
    <source>
        <dbReference type="Proteomes" id="UP000815677"/>
    </source>
</evidence>
<feature type="compositionally biased region" description="Basic and acidic residues" evidence="1">
    <location>
        <begin position="143"/>
        <end position="153"/>
    </location>
</feature>
<feature type="region of interest" description="Disordered" evidence="1">
    <location>
        <begin position="135"/>
        <end position="164"/>
    </location>
</feature>
<sequence length="271" mass="29472">MFASSAGKLFLPFPSSESNLQSKVKTANSTASTRRTAATTTASSRRAVRARAAAICPRTSTHQCTPGRLIPILPSAVEQQRQQLDHATAAPHIHQHIVLGSDELAADFALLCINLLAQRRNIVLAGAAYPSEPPAELAAVESGHQRSDGRSKPDAAGPGREADVHHVHPGCEAAQHGGRGANNLPNKHEWKDRGAPCAYGPALLVAAWTVVALNHSEPVYNLVHNLMPLHVLQLPPQRRWLWAQEWFSEYDSLRNYHKVFMNLASARNLVS</sequence>
<evidence type="ECO:0000256" key="1">
    <source>
        <dbReference type="SAM" id="MobiDB-lite"/>
    </source>
</evidence>
<accession>A0ABQ0L068</accession>
<keyword evidence="3" id="KW-1185">Reference proteome</keyword>
<protein>
    <submittedName>
        <fullName evidence="2">Uncharacterized protein</fullName>
    </submittedName>
</protein>
<dbReference type="EMBL" id="DF839835">
    <property type="protein sequence ID" value="GAT44558.1"/>
    <property type="molecule type" value="Genomic_DNA"/>
</dbReference>
<organism evidence="2 3">
    <name type="scientific">Mycena chlorophos</name>
    <name type="common">Agaric fungus</name>
    <name type="synonym">Agaricus chlorophos</name>
    <dbReference type="NCBI Taxonomy" id="658473"/>
    <lineage>
        <taxon>Eukaryota</taxon>
        <taxon>Fungi</taxon>
        <taxon>Dikarya</taxon>
        <taxon>Basidiomycota</taxon>
        <taxon>Agaricomycotina</taxon>
        <taxon>Agaricomycetes</taxon>
        <taxon>Agaricomycetidae</taxon>
        <taxon>Agaricales</taxon>
        <taxon>Marasmiineae</taxon>
        <taxon>Mycenaceae</taxon>
        <taxon>Mycena</taxon>
    </lineage>
</organism>
<proteinExistence type="predicted"/>